<dbReference type="AlphaFoldDB" id="A0A9N9LPT5"/>
<comment type="caution">
    <text evidence="2">The sequence shown here is derived from an EMBL/GenBank/DDBJ whole genome shotgun (WGS) entry which is preliminary data.</text>
</comment>
<feature type="compositionally biased region" description="Basic and acidic residues" evidence="1">
    <location>
        <begin position="222"/>
        <end position="242"/>
    </location>
</feature>
<keyword evidence="3" id="KW-1185">Reference proteome</keyword>
<feature type="compositionally biased region" description="Polar residues" evidence="1">
    <location>
        <begin position="485"/>
        <end position="504"/>
    </location>
</feature>
<dbReference type="EMBL" id="CAJVRM010000167">
    <property type="protein sequence ID" value="CAG8976224.1"/>
    <property type="molecule type" value="Genomic_DNA"/>
</dbReference>
<gene>
    <name evidence="2" type="ORF">HYALB_00010770</name>
</gene>
<reference evidence="2" key="1">
    <citation type="submission" date="2021-07" db="EMBL/GenBank/DDBJ databases">
        <authorList>
            <person name="Durling M."/>
        </authorList>
    </citation>
    <scope>NUCLEOTIDE SEQUENCE</scope>
</reference>
<accession>A0A9N9LPT5</accession>
<evidence type="ECO:0000313" key="3">
    <source>
        <dbReference type="Proteomes" id="UP000701801"/>
    </source>
</evidence>
<organism evidence="2 3">
    <name type="scientific">Hymenoscyphus albidus</name>
    <dbReference type="NCBI Taxonomy" id="595503"/>
    <lineage>
        <taxon>Eukaryota</taxon>
        <taxon>Fungi</taxon>
        <taxon>Dikarya</taxon>
        <taxon>Ascomycota</taxon>
        <taxon>Pezizomycotina</taxon>
        <taxon>Leotiomycetes</taxon>
        <taxon>Helotiales</taxon>
        <taxon>Helotiaceae</taxon>
        <taxon>Hymenoscyphus</taxon>
    </lineage>
</organism>
<dbReference type="Proteomes" id="UP000701801">
    <property type="component" value="Unassembled WGS sequence"/>
</dbReference>
<feature type="region of interest" description="Disordered" evidence="1">
    <location>
        <begin position="319"/>
        <end position="345"/>
    </location>
</feature>
<evidence type="ECO:0000256" key="1">
    <source>
        <dbReference type="SAM" id="MobiDB-lite"/>
    </source>
</evidence>
<dbReference type="OrthoDB" id="3550918at2759"/>
<name>A0A9N9LPT5_9HELO</name>
<protein>
    <submittedName>
        <fullName evidence="2">Uncharacterized protein</fullName>
    </submittedName>
</protein>
<evidence type="ECO:0000313" key="2">
    <source>
        <dbReference type="EMBL" id="CAG8976224.1"/>
    </source>
</evidence>
<sequence length="553" mass="60807">MRRPANHRYRAQERMAPPPQQLDRVSGSDEQNQWGLKVPGRPPTPSEGAAQLYNRVGPRDEQKILAFDNGTCLTFGPMDRVDEWDLDVHPFVDQVAQIDKAIHEVKTVRDRYHDSEEGDNAFSNFRSTPAPANLVTEVTLSGVTYKQVSSKYATLTDMVSVYSKAKKDENHADTRYGATGRPPLDAIPRFVPYVPNPPSGGPPAPRYYQRPDNSRSRRANRRAAEREHLSEGAEDDGKTPAQRQFERRLADELDEYKAGRGPFIGLGAYLQSQGGGIHGTGQPYQQPNYMQSLSGPTYQGYAGYVMNGAEQSVDSALPSTQASLRPPPGFEPMNSRRQMRRVRSSMTLRDDDILRVQQYIETANHVYAHEGYPRMTFQPPTPNMQPSGVVMQNRLPELIERPSSTDSGWLAPTIHRSPSSLEFRATPTGLLAPSSRFGQDAAQEPPLTADTQIWGPTYNQSAVPSREPSPGTTGSLRGRRLYESGSRTSTRVLSPSGSFFSQASRNERHGSGSSASGLSGGAPGSSSGRPSGNLGGNRPGSRTASGRGQRHWW</sequence>
<proteinExistence type="predicted"/>
<feature type="region of interest" description="Disordered" evidence="1">
    <location>
        <begin position="1"/>
        <end position="50"/>
    </location>
</feature>
<feature type="compositionally biased region" description="Pro residues" evidence="1">
    <location>
        <begin position="194"/>
        <end position="205"/>
    </location>
</feature>
<feature type="region of interest" description="Disordered" evidence="1">
    <location>
        <begin position="431"/>
        <end position="553"/>
    </location>
</feature>
<feature type="region of interest" description="Disordered" evidence="1">
    <location>
        <begin position="172"/>
        <end position="242"/>
    </location>
</feature>